<feature type="compositionally biased region" description="Polar residues" evidence="3">
    <location>
        <begin position="88"/>
        <end position="108"/>
    </location>
</feature>
<organism evidence="5 6">
    <name type="scientific">Tilletia caries</name>
    <name type="common">wheat bunt fungus</name>
    <dbReference type="NCBI Taxonomy" id="13290"/>
    <lineage>
        <taxon>Eukaryota</taxon>
        <taxon>Fungi</taxon>
        <taxon>Dikarya</taxon>
        <taxon>Basidiomycota</taxon>
        <taxon>Ustilaginomycotina</taxon>
        <taxon>Exobasidiomycetes</taxon>
        <taxon>Tilletiales</taxon>
        <taxon>Tilletiaceae</taxon>
        <taxon>Tilletia</taxon>
    </lineage>
</organism>
<keyword evidence="2" id="KW-0862">Zinc</keyword>
<accession>A0ABN7IN00</accession>
<keyword evidence="2" id="KW-0479">Metal-binding</keyword>
<protein>
    <recommendedName>
        <fullName evidence="4">CCHC-type domain-containing protein</fullName>
    </recommendedName>
</protein>
<reference evidence="5" key="1">
    <citation type="submission" date="2020-10" db="EMBL/GenBank/DDBJ databases">
        <authorList>
            <person name="Sedaghatjoo S."/>
        </authorList>
    </citation>
    <scope>NUCLEOTIDE SEQUENCE</scope>
    <source>
        <strain evidence="5">AZH3</strain>
    </source>
</reference>
<evidence type="ECO:0000259" key="4">
    <source>
        <dbReference type="PROSITE" id="PS50158"/>
    </source>
</evidence>
<evidence type="ECO:0000256" key="2">
    <source>
        <dbReference type="PROSITE-ProRule" id="PRU00047"/>
    </source>
</evidence>
<name>A0ABN7IN00_9BASI</name>
<evidence type="ECO:0000313" key="6">
    <source>
        <dbReference type="Proteomes" id="UP000836402"/>
    </source>
</evidence>
<keyword evidence="1" id="KW-0507">mRNA processing</keyword>
<evidence type="ECO:0000256" key="3">
    <source>
        <dbReference type="SAM" id="MobiDB-lite"/>
    </source>
</evidence>
<dbReference type="PROSITE" id="PS50158">
    <property type="entry name" value="ZF_CCHC"/>
    <property type="match status" value="1"/>
</dbReference>
<evidence type="ECO:0000256" key="1">
    <source>
        <dbReference type="ARBA" id="ARBA00022664"/>
    </source>
</evidence>
<dbReference type="SMART" id="SM00343">
    <property type="entry name" value="ZnF_C2HC"/>
    <property type="match status" value="1"/>
</dbReference>
<dbReference type="SUPFAM" id="SSF57756">
    <property type="entry name" value="Retrovirus zinc finger-like domains"/>
    <property type="match status" value="1"/>
</dbReference>
<dbReference type="Gene3D" id="4.10.60.10">
    <property type="entry name" value="Zinc finger, CCHC-type"/>
    <property type="match status" value="1"/>
</dbReference>
<keyword evidence="6" id="KW-1185">Reference proteome</keyword>
<comment type="caution">
    <text evidence="5">The sequence shown here is derived from an EMBL/GenBank/DDBJ whole genome shotgun (WGS) entry which is preliminary data.</text>
</comment>
<dbReference type="InterPro" id="IPR001878">
    <property type="entry name" value="Znf_CCHC"/>
</dbReference>
<feature type="domain" description="CCHC-type" evidence="4">
    <location>
        <begin position="210"/>
        <end position="225"/>
    </location>
</feature>
<sequence length="339" mass="36799">MSNPTPSFQLGSGAGSRCAPSARSGLRSVSASNRPPVSSSPFAAMGSSTTNPSDSTSARNFAEISTAQDSSTGNLQRGAKRNEPDDVQGTNETLRAGHDSTQQHQLGHSSPGRQGREDDGRDRTLDQMEESMEAISHYRPFGPPVPGEHRRHGSYASKAKEEDTQASVKFDTANQSNGWKANQGTRIYGQPTPASSDTSARKKDREEHLCYHCHEPGHFKFECPRRDEDIKHVRAILATMEDNDHRNIDASVVKKVRVAMDQSSRPGSSGGDGLVRVARGTHITRDDIDEPARVVHARKAYVSSDVDNSPPLSPIHWKYGGPTITASYNAGYESDSDSD</sequence>
<dbReference type="Proteomes" id="UP000836402">
    <property type="component" value="Unassembled WGS sequence"/>
</dbReference>
<feature type="compositionally biased region" description="Polar residues" evidence="3">
    <location>
        <begin position="1"/>
        <end position="10"/>
    </location>
</feature>
<feature type="compositionally biased region" description="Polar residues" evidence="3">
    <location>
        <begin position="27"/>
        <end position="75"/>
    </location>
</feature>
<feature type="compositionally biased region" description="Polar residues" evidence="3">
    <location>
        <begin position="172"/>
        <end position="185"/>
    </location>
</feature>
<dbReference type="EMBL" id="CAJHJG010000794">
    <property type="protein sequence ID" value="CAD6905857.1"/>
    <property type="molecule type" value="Genomic_DNA"/>
</dbReference>
<evidence type="ECO:0000313" key="5">
    <source>
        <dbReference type="EMBL" id="CAD6905857.1"/>
    </source>
</evidence>
<keyword evidence="2" id="KW-0863">Zinc-finger</keyword>
<gene>
    <name evidence="5" type="ORF">JKIAZH3_G4464</name>
</gene>
<feature type="compositionally biased region" description="Basic and acidic residues" evidence="3">
    <location>
        <begin position="114"/>
        <end position="126"/>
    </location>
</feature>
<proteinExistence type="predicted"/>
<feature type="region of interest" description="Disordered" evidence="3">
    <location>
        <begin position="1"/>
        <end position="204"/>
    </location>
</feature>
<dbReference type="InterPro" id="IPR036875">
    <property type="entry name" value="Znf_CCHC_sf"/>
</dbReference>